<comment type="subcellular location">
    <subcellularLocation>
        <location evidence="1 10">Cell outer membrane</location>
        <topology evidence="1 10">Multi-pass membrane protein</topology>
    </subcellularLocation>
</comment>
<dbReference type="InterPro" id="IPR037066">
    <property type="entry name" value="Plug_dom_sf"/>
</dbReference>
<feature type="domain" description="TonB-dependent receptor plug" evidence="13">
    <location>
        <begin position="111"/>
        <end position="216"/>
    </location>
</feature>
<keyword evidence="3 10" id="KW-1134">Transmembrane beta strand</keyword>
<evidence type="ECO:0000256" key="4">
    <source>
        <dbReference type="ARBA" id="ARBA00022692"/>
    </source>
</evidence>
<dbReference type="SUPFAM" id="SSF56935">
    <property type="entry name" value="Porins"/>
    <property type="match status" value="1"/>
</dbReference>
<evidence type="ECO:0000256" key="10">
    <source>
        <dbReference type="PROSITE-ProRule" id="PRU01360"/>
    </source>
</evidence>
<gene>
    <name evidence="14" type="ORF">QNI22_31570</name>
</gene>
<evidence type="ECO:0000313" key="14">
    <source>
        <dbReference type="EMBL" id="MDJ1505237.1"/>
    </source>
</evidence>
<keyword evidence="15" id="KW-1185">Reference proteome</keyword>
<dbReference type="InterPro" id="IPR012910">
    <property type="entry name" value="Plug_dom"/>
</dbReference>
<accession>A0AAE3RCH2</accession>
<keyword evidence="8 14" id="KW-0675">Receptor</keyword>
<evidence type="ECO:0000256" key="1">
    <source>
        <dbReference type="ARBA" id="ARBA00004571"/>
    </source>
</evidence>
<dbReference type="Pfam" id="PF00593">
    <property type="entry name" value="TonB_dep_Rec_b-barrel"/>
    <property type="match status" value="1"/>
</dbReference>
<dbReference type="InterPro" id="IPR000531">
    <property type="entry name" value="Beta-barrel_TonB"/>
</dbReference>
<sequence length="773" mass="85677">MHNNTGVLKGKVTSESGKALEGISIRLEGTKLGSTTNTMGEFVIYTIPPNIYSVIVSGIGYHTWKQIVRIKDGEVHSTNIVLSEVTHTIDEVEVKANKADAPIQAENLATQLPLPVTVITRKTIEMMGSRRLDEILKEQTGLAVVNDVGSGSRAVGLQLQGFDAAYTMITIDGLPLIGRNSGSLDLSRITIANIERIEIVKGASSSLFGSEALAGVVNIVTRQASTQPQALAILRYGTYQTWDATVEGETPFAKHKGAISLSGNYYYTGGFNVNPYLSSGQTAPPYGSYTLQGRGKYRINDNYTVSCSGRYSLRTSTNRYMYGSEAFRDLLDEKDFNGFVSINRRLGSVPATESNIRLFYYLTRYSSEQDIRQERNQVTLQSAHFIQYLHRMEMQGSKHISSQLSLTGGIGGTVESLSNSTYKGTKDRFSYFGYSQGNYKPTSQINIIMGLRYDYFSQYGGRLNPTLGIEFKPSAIVALKASVGKGYKAPDFKEMYQVFTNVQVGYTVIGVEEFSKTIQELQQAGQVASIRPVAGKIRSLNAETSTSYNMGLTITPLSSLKTDVNLFYNNVKNLITTIQVGTRTNEQQIFSYINLAKAYTAGLEASSTWAPIKNLAFSAGYQLLYAMDRGVIDSIRAGSGLYGRIRNPQTGTTREAHVSDYMGMDNRSRHMFNIRVFYEYTPWAMTGSIRLNYRGRYGYSDANNNTYIDRYDTIVESTLIWNASIEKKFFQKHLSVQLTGTNLSNYTNMLMPGSPGRMLVGGISWRFFSTPNS</sequence>
<evidence type="ECO:0000256" key="2">
    <source>
        <dbReference type="ARBA" id="ARBA00022448"/>
    </source>
</evidence>
<feature type="domain" description="TonB-dependent receptor-like beta-barrel" evidence="12">
    <location>
        <begin position="263"/>
        <end position="743"/>
    </location>
</feature>
<evidence type="ECO:0000256" key="7">
    <source>
        <dbReference type="ARBA" id="ARBA00023136"/>
    </source>
</evidence>
<dbReference type="Gene3D" id="2.60.40.1120">
    <property type="entry name" value="Carboxypeptidase-like, regulatory domain"/>
    <property type="match status" value="1"/>
</dbReference>
<dbReference type="GO" id="GO:0009279">
    <property type="term" value="C:cell outer membrane"/>
    <property type="evidence" value="ECO:0007669"/>
    <property type="project" value="UniProtKB-SubCell"/>
</dbReference>
<keyword evidence="5" id="KW-0732">Signal</keyword>
<dbReference type="InterPro" id="IPR008969">
    <property type="entry name" value="CarboxyPept-like_regulatory"/>
</dbReference>
<dbReference type="GO" id="GO:0015344">
    <property type="term" value="F:siderophore uptake transmembrane transporter activity"/>
    <property type="evidence" value="ECO:0007669"/>
    <property type="project" value="TreeGrafter"/>
</dbReference>
<keyword evidence="7 10" id="KW-0472">Membrane</keyword>
<comment type="caution">
    <text evidence="14">The sequence shown here is derived from an EMBL/GenBank/DDBJ whole genome shotgun (WGS) entry which is preliminary data.</text>
</comment>
<dbReference type="InterPro" id="IPR039426">
    <property type="entry name" value="TonB-dep_rcpt-like"/>
</dbReference>
<comment type="similarity">
    <text evidence="10 11">Belongs to the TonB-dependent receptor family.</text>
</comment>
<dbReference type="EMBL" id="JASJOU010000015">
    <property type="protein sequence ID" value="MDJ1505237.1"/>
    <property type="molecule type" value="Genomic_DNA"/>
</dbReference>
<reference evidence="14" key="1">
    <citation type="submission" date="2023-05" db="EMBL/GenBank/DDBJ databases">
        <authorList>
            <person name="Zhang X."/>
        </authorList>
    </citation>
    <scope>NUCLEOTIDE SEQUENCE</scope>
    <source>
        <strain evidence="14">BD1B2-1</strain>
    </source>
</reference>
<dbReference type="InterPro" id="IPR036942">
    <property type="entry name" value="Beta-barrel_TonB_sf"/>
</dbReference>
<protein>
    <submittedName>
        <fullName evidence="14">TonB-dependent receptor</fullName>
    </submittedName>
</protein>
<dbReference type="Pfam" id="PF07715">
    <property type="entry name" value="Plug"/>
    <property type="match status" value="1"/>
</dbReference>
<evidence type="ECO:0000259" key="13">
    <source>
        <dbReference type="Pfam" id="PF07715"/>
    </source>
</evidence>
<evidence type="ECO:0000256" key="6">
    <source>
        <dbReference type="ARBA" id="ARBA00023077"/>
    </source>
</evidence>
<organism evidence="14 15">
    <name type="scientific">Xanthocytophaga agilis</name>
    <dbReference type="NCBI Taxonomy" id="3048010"/>
    <lineage>
        <taxon>Bacteria</taxon>
        <taxon>Pseudomonadati</taxon>
        <taxon>Bacteroidota</taxon>
        <taxon>Cytophagia</taxon>
        <taxon>Cytophagales</taxon>
        <taxon>Rhodocytophagaceae</taxon>
        <taxon>Xanthocytophaga</taxon>
    </lineage>
</organism>
<dbReference type="PROSITE" id="PS52016">
    <property type="entry name" value="TONB_DEPENDENT_REC_3"/>
    <property type="match status" value="1"/>
</dbReference>
<proteinExistence type="inferred from homology"/>
<name>A0AAE3RCH2_9BACT</name>
<keyword evidence="9 10" id="KW-0998">Cell outer membrane</keyword>
<evidence type="ECO:0000256" key="9">
    <source>
        <dbReference type="ARBA" id="ARBA00023237"/>
    </source>
</evidence>
<dbReference type="RefSeq" id="WP_314517123.1">
    <property type="nucleotide sequence ID" value="NZ_JASJOU010000015.1"/>
</dbReference>
<dbReference type="PANTHER" id="PTHR30069:SF29">
    <property type="entry name" value="HEMOGLOBIN AND HEMOGLOBIN-HAPTOGLOBIN-BINDING PROTEIN 1-RELATED"/>
    <property type="match status" value="1"/>
</dbReference>
<keyword evidence="4 10" id="KW-0812">Transmembrane</keyword>
<dbReference type="GO" id="GO:0044718">
    <property type="term" value="P:siderophore transmembrane transport"/>
    <property type="evidence" value="ECO:0007669"/>
    <property type="project" value="TreeGrafter"/>
</dbReference>
<evidence type="ECO:0000256" key="8">
    <source>
        <dbReference type="ARBA" id="ARBA00023170"/>
    </source>
</evidence>
<dbReference type="Pfam" id="PF13715">
    <property type="entry name" value="CarbopepD_reg_2"/>
    <property type="match status" value="1"/>
</dbReference>
<dbReference type="SUPFAM" id="SSF49464">
    <property type="entry name" value="Carboxypeptidase regulatory domain-like"/>
    <property type="match status" value="1"/>
</dbReference>
<dbReference type="Proteomes" id="UP001232063">
    <property type="component" value="Unassembled WGS sequence"/>
</dbReference>
<evidence type="ECO:0000256" key="3">
    <source>
        <dbReference type="ARBA" id="ARBA00022452"/>
    </source>
</evidence>
<evidence type="ECO:0000256" key="11">
    <source>
        <dbReference type="RuleBase" id="RU003357"/>
    </source>
</evidence>
<dbReference type="CDD" id="cd01347">
    <property type="entry name" value="ligand_gated_channel"/>
    <property type="match status" value="1"/>
</dbReference>
<evidence type="ECO:0000313" key="15">
    <source>
        <dbReference type="Proteomes" id="UP001232063"/>
    </source>
</evidence>
<evidence type="ECO:0000256" key="5">
    <source>
        <dbReference type="ARBA" id="ARBA00022729"/>
    </source>
</evidence>
<dbReference type="Gene3D" id="2.40.170.20">
    <property type="entry name" value="TonB-dependent receptor, beta-barrel domain"/>
    <property type="match status" value="1"/>
</dbReference>
<dbReference type="PANTHER" id="PTHR30069">
    <property type="entry name" value="TONB-DEPENDENT OUTER MEMBRANE RECEPTOR"/>
    <property type="match status" value="1"/>
</dbReference>
<dbReference type="Gene3D" id="2.170.130.10">
    <property type="entry name" value="TonB-dependent receptor, plug domain"/>
    <property type="match status" value="1"/>
</dbReference>
<dbReference type="AlphaFoldDB" id="A0AAE3RCH2"/>
<evidence type="ECO:0000259" key="12">
    <source>
        <dbReference type="Pfam" id="PF00593"/>
    </source>
</evidence>
<keyword evidence="6 11" id="KW-0798">TonB box</keyword>
<keyword evidence="2 10" id="KW-0813">Transport</keyword>